<evidence type="ECO:0000313" key="1">
    <source>
        <dbReference type="EMBL" id="MSU08783.1"/>
    </source>
</evidence>
<sequence length="64" mass="7463">MIKLTKFNSDGKKGEFILNAEIIETMEETPDTVITLTNGKKLIVQERMEDIVRKVMVYKRALYK</sequence>
<comment type="caution">
    <text evidence="1">The sequence shown here is derived from an EMBL/GenBank/DDBJ whole genome shotgun (WGS) entry which is preliminary data.</text>
</comment>
<keyword evidence="1" id="KW-0282">Flagellum</keyword>
<dbReference type="PANTHER" id="PTHR39185:SF1">
    <property type="entry name" value="SWARMING MOTILITY PROTEIN SWRD"/>
    <property type="match status" value="1"/>
</dbReference>
<keyword evidence="1" id="KW-0969">Cilium</keyword>
<evidence type="ECO:0000313" key="2">
    <source>
        <dbReference type="Proteomes" id="UP000433181"/>
    </source>
</evidence>
<gene>
    <name evidence="1" type="ORF">FYJ84_07280</name>
</gene>
<proteinExistence type="predicted"/>
<dbReference type="Proteomes" id="UP000433181">
    <property type="component" value="Unassembled WGS sequence"/>
</dbReference>
<dbReference type="EMBL" id="VUNR01000012">
    <property type="protein sequence ID" value="MSU08783.1"/>
    <property type="molecule type" value="Genomic_DNA"/>
</dbReference>
<organism evidence="1 2">
    <name type="scientific">Anaerovibrio slackiae</name>
    <dbReference type="NCBI Taxonomy" id="2652309"/>
    <lineage>
        <taxon>Bacteria</taxon>
        <taxon>Bacillati</taxon>
        <taxon>Bacillota</taxon>
        <taxon>Negativicutes</taxon>
        <taxon>Selenomonadales</taxon>
        <taxon>Selenomonadaceae</taxon>
        <taxon>Anaerovibrio</taxon>
    </lineage>
</organism>
<dbReference type="PANTHER" id="PTHR39185">
    <property type="entry name" value="SWARMING MOTILITY PROTEIN SWRD"/>
    <property type="match status" value="1"/>
</dbReference>
<accession>A0A6I2UB86</accession>
<dbReference type="AlphaFoldDB" id="A0A6I2UB86"/>
<keyword evidence="2" id="KW-1185">Reference proteome</keyword>
<protein>
    <submittedName>
        <fullName evidence="1">Flagellar FlbD family protein</fullName>
    </submittedName>
</protein>
<reference evidence="1 2" key="1">
    <citation type="submission" date="2019-08" db="EMBL/GenBank/DDBJ databases">
        <title>In-depth cultivation of the pig gut microbiome towards novel bacterial diversity and tailored functional studies.</title>
        <authorList>
            <person name="Wylensek D."/>
            <person name="Hitch T.C.A."/>
            <person name="Clavel T."/>
        </authorList>
    </citation>
    <scope>NUCLEOTIDE SEQUENCE [LARGE SCALE GENOMIC DNA]</scope>
    <source>
        <strain evidence="1 2">WCA-693-APC-5D-A</strain>
    </source>
</reference>
<dbReference type="InterPro" id="IPR009384">
    <property type="entry name" value="SwrD-like"/>
</dbReference>
<keyword evidence="1" id="KW-0966">Cell projection</keyword>
<dbReference type="GeneID" id="96778715"/>
<name>A0A6I2UB86_9FIRM</name>
<dbReference type="RefSeq" id="WP_154406946.1">
    <property type="nucleotide sequence ID" value="NZ_JAQXJM010000011.1"/>
</dbReference>
<dbReference type="Pfam" id="PF06289">
    <property type="entry name" value="FlbD"/>
    <property type="match status" value="1"/>
</dbReference>